<evidence type="ECO:0000313" key="3">
    <source>
        <dbReference type="Proteomes" id="UP000617634"/>
    </source>
</evidence>
<proteinExistence type="predicted"/>
<gene>
    <name evidence="2" type="ORF">I5E68_09960</name>
</gene>
<dbReference type="Proteomes" id="UP000617634">
    <property type="component" value="Unassembled WGS sequence"/>
</dbReference>
<accession>A0A931HC33</accession>
<reference evidence="2" key="1">
    <citation type="submission" date="2020-11" db="EMBL/GenBank/DDBJ databases">
        <title>Novosphingobium aureum sp. nov., a marine bacterium isolated from sediment of a salt flat.</title>
        <authorList>
            <person name="Yoo Y."/>
            <person name="Kim J.-J."/>
        </authorList>
    </citation>
    <scope>NUCLEOTIDE SEQUENCE</scope>
    <source>
        <strain evidence="2">YJ-S2-02</strain>
    </source>
</reference>
<evidence type="ECO:0000313" key="2">
    <source>
        <dbReference type="EMBL" id="MBH0113270.1"/>
    </source>
</evidence>
<keyword evidence="3" id="KW-1185">Reference proteome</keyword>
<feature type="compositionally biased region" description="Low complexity" evidence="1">
    <location>
        <begin position="102"/>
        <end position="125"/>
    </location>
</feature>
<name>A0A931HC33_9SPHN</name>
<protein>
    <submittedName>
        <fullName evidence="2">Uncharacterized protein</fullName>
    </submittedName>
</protein>
<organism evidence="2 3">
    <name type="scientific">Novosphingobium aureum</name>
    <dbReference type="NCBI Taxonomy" id="2792964"/>
    <lineage>
        <taxon>Bacteria</taxon>
        <taxon>Pseudomonadati</taxon>
        <taxon>Pseudomonadota</taxon>
        <taxon>Alphaproteobacteria</taxon>
        <taxon>Sphingomonadales</taxon>
        <taxon>Sphingomonadaceae</taxon>
        <taxon>Novosphingobium</taxon>
    </lineage>
</organism>
<dbReference type="EMBL" id="JADZGI010000001">
    <property type="protein sequence ID" value="MBH0113270.1"/>
    <property type="molecule type" value="Genomic_DNA"/>
</dbReference>
<feature type="region of interest" description="Disordered" evidence="1">
    <location>
        <begin position="89"/>
        <end position="131"/>
    </location>
</feature>
<dbReference type="AlphaFoldDB" id="A0A931HC33"/>
<comment type="caution">
    <text evidence="2">The sequence shown here is derived from an EMBL/GenBank/DDBJ whole genome shotgun (WGS) entry which is preliminary data.</text>
</comment>
<sequence>MTRTKTPKAQAAKPATKTVDTVETDARVEPVFAIHKVTYGKGKTAMPTQIFVPATEGERDELLLLGAARDCDEGELLLAEKLGLLKPAEVKTEASNPPPASTPAASDDASQAPADTASDAASSPASDDDIT</sequence>
<evidence type="ECO:0000256" key="1">
    <source>
        <dbReference type="SAM" id="MobiDB-lite"/>
    </source>
</evidence>
<dbReference type="RefSeq" id="WP_197163374.1">
    <property type="nucleotide sequence ID" value="NZ_JADZGI010000001.1"/>
</dbReference>